<evidence type="ECO:0000256" key="5">
    <source>
        <dbReference type="ARBA" id="ARBA00022989"/>
    </source>
</evidence>
<keyword evidence="4 7" id="KW-0812">Transmembrane</keyword>
<evidence type="ECO:0000256" key="3">
    <source>
        <dbReference type="ARBA" id="ARBA00022475"/>
    </source>
</evidence>
<evidence type="ECO:0000256" key="6">
    <source>
        <dbReference type="ARBA" id="ARBA00023136"/>
    </source>
</evidence>
<feature type="domain" description="ABC transmembrane type-1" evidence="8">
    <location>
        <begin position="100"/>
        <end position="292"/>
    </location>
</feature>
<comment type="caution">
    <text evidence="9">The sequence shown here is derived from an EMBL/GenBank/DDBJ whole genome shotgun (WGS) entry which is preliminary data.</text>
</comment>
<dbReference type="AlphaFoldDB" id="A0A6B0YSL5"/>
<feature type="transmembrane region" description="Helical" evidence="7">
    <location>
        <begin position="28"/>
        <end position="49"/>
    </location>
</feature>
<dbReference type="InterPro" id="IPR000515">
    <property type="entry name" value="MetI-like"/>
</dbReference>
<dbReference type="Pfam" id="PF00528">
    <property type="entry name" value="BPD_transp_1"/>
    <property type="match status" value="1"/>
</dbReference>
<feature type="transmembrane region" description="Helical" evidence="7">
    <location>
        <begin position="210"/>
        <end position="232"/>
    </location>
</feature>
<gene>
    <name evidence="9" type="ORF">F4Y42_09820</name>
</gene>
<evidence type="ECO:0000256" key="7">
    <source>
        <dbReference type="RuleBase" id="RU363032"/>
    </source>
</evidence>
<dbReference type="EMBL" id="VXRG01000083">
    <property type="protein sequence ID" value="MXY93733.1"/>
    <property type="molecule type" value="Genomic_DNA"/>
</dbReference>
<dbReference type="PANTHER" id="PTHR43744:SF12">
    <property type="entry name" value="ABC TRANSPORTER PERMEASE PROTEIN MG189-RELATED"/>
    <property type="match status" value="1"/>
</dbReference>
<accession>A0A6B0YSL5</accession>
<name>A0A6B0YSL5_9CHLR</name>
<evidence type="ECO:0000256" key="4">
    <source>
        <dbReference type="ARBA" id="ARBA00022692"/>
    </source>
</evidence>
<feature type="transmembrane region" description="Helical" evidence="7">
    <location>
        <begin position="105"/>
        <end position="125"/>
    </location>
</feature>
<dbReference type="CDD" id="cd06261">
    <property type="entry name" value="TM_PBP2"/>
    <property type="match status" value="1"/>
</dbReference>
<organism evidence="9">
    <name type="scientific">Caldilineaceae bacterium SB0664_bin_27</name>
    <dbReference type="NCBI Taxonomy" id="2605260"/>
    <lineage>
        <taxon>Bacteria</taxon>
        <taxon>Bacillati</taxon>
        <taxon>Chloroflexota</taxon>
        <taxon>Caldilineae</taxon>
        <taxon>Caldilineales</taxon>
        <taxon>Caldilineaceae</taxon>
    </lineage>
</organism>
<feature type="transmembrane region" description="Helical" evidence="7">
    <location>
        <begin position="137"/>
        <end position="162"/>
    </location>
</feature>
<dbReference type="InterPro" id="IPR035906">
    <property type="entry name" value="MetI-like_sf"/>
</dbReference>
<protein>
    <submittedName>
        <fullName evidence="9">Carbohydrate ABC transporter permease</fullName>
    </submittedName>
</protein>
<keyword evidence="3" id="KW-1003">Cell membrane</keyword>
<evidence type="ECO:0000256" key="1">
    <source>
        <dbReference type="ARBA" id="ARBA00004651"/>
    </source>
</evidence>
<feature type="transmembrane region" description="Helical" evidence="7">
    <location>
        <begin position="271"/>
        <end position="292"/>
    </location>
</feature>
<dbReference type="Gene3D" id="1.10.3720.10">
    <property type="entry name" value="MetI-like"/>
    <property type="match status" value="1"/>
</dbReference>
<comment type="subcellular location">
    <subcellularLocation>
        <location evidence="1 7">Cell membrane</location>
        <topology evidence="1 7">Multi-pass membrane protein</topology>
    </subcellularLocation>
</comment>
<dbReference type="PROSITE" id="PS50928">
    <property type="entry name" value="ABC_TM1"/>
    <property type="match status" value="1"/>
</dbReference>
<dbReference type="PANTHER" id="PTHR43744">
    <property type="entry name" value="ABC TRANSPORTER PERMEASE PROTEIN MG189-RELATED-RELATED"/>
    <property type="match status" value="1"/>
</dbReference>
<keyword evidence="6 7" id="KW-0472">Membrane</keyword>
<feature type="transmembrane region" description="Helical" evidence="7">
    <location>
        <begin position="168"/>
        <end position="189"/>
    </location>
</feature>
<reference evidence="9" key="1">
    <citation type="submission" date="2019-09" db="EMBL/GenBank/DDBJ databases">
        <title>Characterisation of the sponge microbiome using genome-centric metagenomics.</title>
        <authorList>
            <person name="Engelberts J.P."/>
            <person name="Robbins S.J."/>
            <person name="De Goeij J.M."/>
            <person name="Aranda M."/>
            <person name="Bell S.C."/>
            <person name="Webster N.S."/>
        </authorList>
    </citation>
    <scope>NUCLEOTIDE SEQUENCE</scope>
    <source>
        <strain evidence="9">SB0664_bin_27</strain>
    </source>
</reference>
<sequence length="306" mass="34104">MSQRVEASAASPHTGPISLMKAISLGRIFTHLLLLIALLVFIFPFYWMLSSSLKPLEDIYIVPVQFWPTRPSFNNYLEIAGLIPSDEIDFRGGISLIRTFLNSTIIAVINTAGNVFLASLAGYAFAKLRFKGRNPLFLSMLATMMIPNSVGLVPNYLIMAWLKWINTWYPLIIPGLATPFAVFWMRQYMTTVPDEMMEAARIDGCGPFATFWRVVAPVVLPGMAALAIFSFMGHWNAFMGPLIYLNKPELYTLPLFLAVMNSGVSGRPTPIHLIFTASFVSIMPILLVFLFAQRYFIAGLTAGSLK</sequence>
<dbReference type="GO" id="GO:0055085">
    <property type="term" value="P:transmembrane transport"/>
    <property type="evidence" value="ECO:0007669"/>
    <property type="project" value="InterPro"/>
</dbReference>
<comment type="similarity">
    <text evidence="7">Belongs to the binding-protein-dependent transport system permease family.</text>
</comment>
<keyword evidence="2 7" id="KW-0813">Transport</keyword>
<evidence type="ECO:0000313" key="9">
    <source>
        <dbReference type="EMBL" id="MXY93733.1"/>
    </source>
</evidence>
<dbReference type="SUPFAM" id="SSF161098">
    <property type="entry name" value="MetI-like"/>
    <property type="match status" value="1"/>
</dbReference>
<dbReference type="GO" id="GO:0005886">
    <property type="term" value="C:plasma membrane"/>
    <property type="evidence" value="ECO:0007669"/>
    <property type="project" value="UniProtKB-SubCell"/>
</dbReference>
<evidence type="ECO:0000259" key="8">
    <source>
        <dbReference type="PROSITE" id="PS50928"/>
    </source>
</evidence>
<keyword evidence="5 7" id="KW-1133">Transmembrane helix</keyword>
<evidence type="ECO:0000256" key="2">
    <source>
        <dbReference type="ARBA" id="ARBA00022448"/>
    </source>
</evidence>
<proteinExistence type="inferred from homology"/>